<feature type="domain" description="HTH tetR-type" evidence="8">
    <location>
        <begin position="5"/>
        <end position="65"/>
    </location>
</feature>
<keyword evidence="5 6" id="KW-0131">Cell cycle</keyword>
<dbReference type="InterPro" id="IPR054580">
    <property type="entry name" value="SlmA-like_C"/>
</dbReference>
<dbReference type="AlphaFoldDB" id="A0A0R2UIQ1"/>
<evidence type="ECO:0000256" key="2">
    <source>
        <dbReference type="ARBA" id="ARBA00022618"/>
    </source>
</evidence>
<dbReference type="InterPro" id="IPR001647">
    <property type="entry name" value="HTH_TetR"/>
</dbReference>
<evidence type="ECO:0000256" key="5">
    <source>
        <dbReference type="ARBA" id="ARBA00023306"/>
    </source>
</evidence>
<comment type="similarity">
    <text evidence="6">Belongs to the nucleoid occlusion factor SlmA family.</text>
</comment>
<comment type="subcellular location">
    <subcellularLocation>
        <location evidence="6">Cytoplasm</location>
        <location evidence="6">Nucleoid</location>
    </subcellularLocation>
</comment>
<gene>
    <name evidence="6" type="primary">slmA</name>
    <name evidence="9" type="ORF">ABS24_06475</name>
</gene>
<dbReference type="InterPro" id="IPR036271">
    <property type="entry name" value="Tet_transcr_reg_TetR-rel_C_sf"/>
</dbReference>
<dbReference type="Pfam" id="PF22276">
    <property type="entry name" value="SlmA-like_C"/>
    <property type="match status" value="1"/>
</dbReference>
<comment type="subunit">
    <text evidence="6">Homodimer. Interacts with FtsZ.</text>
</comment>
<reference evidence="9 10" key="1">
    <citation type="submission" date="2015-10" db="EMBL/GenBank/DDBJ databases">
        <title>Metagenome-Assembled Genomes uncover a global brackish microbiome.</title>
        <authorList>
            <person name="Hugerth L.W."/>
            <person name="Larsson J."/>
            <person name="Alneberg J."/>
            <person name="Lindh M.V."/>
            <person name="Legrand C."/>
            <person name="Pinhassi J."/>
            <person name="Andersson A.F."/>
        </authorList>
    </citation>
    <scope>NUCLEOTIDE SEQUENCE [LARGE SCALE GENOMIC DNA]</scope>
    <source>
        <strain evidence="9">BACL26 MAG-121220-bin70</strain>
    </source>
</reference>
<dbReference type="GO" id="GO:0003700">
    <property type="term" value="F:DNA-binding transcription factor activity"/>
    <property type="evidence" value="ECO:0007669"/>
    <property type="project" value="TreeGrafter"/>
</dbReference>
<keyword evidence="4 6" id="KW-0238">DNA-binding</keyword>
<evidence type="ECO:0000256" key="4">
    <source>
        <dbReference type="ARBA" id="ARBA00023125"/>
    </source>
</evidence>
<dbReference type="Pfam" id="PF00440">
    <property type="entry name" value="TetR_N"/>
    <property type="match status" value="1"/>
</dbReference>
<feature type="DNA-binding region" description="H-T-H motif" evidence="7">
    <location>
        <begin position="28"/>
        <end position="47"/>
    </location>
</feature>
<evidence type="ECO:0000313" key="10">
    <source>
        <dbReference type="Proteomes" id="UP000051213"/>
    </source>
</evidence>
<dbReference type="NCBIfam" id="NF007015">
    <property type="entry name" value="PRK09480.1"/>
    <property type="match status" value="1"/>
</dbReference>
<sequence>MAGKKGTRAQEILQALARMLQTSKGRITTAALAAELGISEAALYRHFPSKTRMYESLIDFIEETIFGRVRSIVSEEPDAINQCYRILSLVIAFCQKNPGITRILNGDALAIENEKLHSRVAQFFDRLESQLKQALREAEVRDGLKLNVPVAVAANLMLVSVEGKISQYVRSDFATSPNQHWAEQWQLLTGGIFKV</sequence>
<accession>A0A0R2UIQ1</accession>
<dbReference type="HAMAP" id="MF_01839">
    <property type="entry name" value="NO_factor_SlmA"/>
    <property type="match status" value="1"/>
</dbReference>
<dbReference type="GO" id="GO:0010974">
    <property type="term" value="P:negative regulation of division septum assembly"/>
    <property type="evidence" value="ECO:0007669"/>
    <property type="project" value="InterPro"/>
</dbReference>
<evidence type="ECO:0000313" key="9">
    <source>
        <dbReference type="EMBL" id="KRO97267.1"/>
    </source>
</evidence>
<dbReference type="GO" id="GO:0005737">
    <property type="term" value="C:cytoplasm"/>
    <property type="evidence" value="ECO:0007669"/>
    <property type="project" value="UniProtKB-UniRule"/>
</dbReference>
<dbReference type="Proteomes" id="UP000051213">
    <property type="component" value="Unassembled WGS sequence"/>
</dbReference>
<evidence type="ECO:0000256" key="6">
    <source>
        <dbReference type="HAMAP-Rule" id="MF_01839"/>
    </source>
</evidence>
<dbReference type="GO" id="GO:0000976">
    <property type="term" value="F:transcription cis-regulatory region binding"/>
    <property type="evidence" value="ECO:0007669"/>
    <property type="project" value="TreeGrafter"/>
</dbReference>
<keyword evidence="2 6" id="KW-0132">Cell division</keyword>
<evidence type="ECO:0000256" key="1">
    <source>
        <dbReference type="ARBA" id="ARBA00022490"/>
    </source>
</evidence>
<protein>
    <recommendedName>
        <fullName evidence="6">Nucleoid occlusion factor SlmA</fullName>
    </recommendedName>
</protein>
<keyword evidence="1 6" id="KW-0963">Cytoplasm</keyword>
<comment type="caution">
    <text evidence="9">The sequence shown here is derived from an EMBL/GenBank/DDBJ whole genome shotgun (WGS) entry which is preliminary data.</text>
</comment>
<dbReference type="GO" id="GO:0043590">
    <property type="term" value="C:bacterial nucleoid"/>
    <property type="evidence" value="ECO:0007669"/>
    <property type="project" value="UniProtKB-UniRule"/>
</dbReference>
<comment type="function">
    <text evidence="6">Required for nucleoid occlusion (NO) phenomenon, which prevents Z-ring formation and cell division over the nucleoid. Acts as a DNA-associated cell division inhibitor that binds simultaneously chromosomal DNA and FtsZ, and disrupts the assembly of FtsZ polymers. SlmA-DNA-binding sequences (SBS) are dispersed on non-Ter regions of the chromosome, preventing FtsZ polymerization at these regions.</text>
</comment>
<dbReference type="SUPFAM" id="SSF46689">
    <property type="entry name" value="Homeodomain-like"/>
    <property type="match status" value="1"/>
</dbReference>
<evidence type="ECO:0000256" key="7">
    <source>
        <dbReference type="PROSITE-ProRule" id="PRU00335"/>
    </source>
</evidence>
<name>A0A0R2UIQ1_9GAMM</name>
<keyword evidence="3" id="KW-0175">Coiled coil</keyword>
<dbReference type="Gene3D" id="1.10.357.10">
    <property type="entry name" value="Tetracycline Repressor, domain 2"/>
    <property type="match status" value="1"/>
</dbReference>
<dbReference type="SUPFAM" id="SSF48498">
    <property type="entry name" value="Tetracyclin repressor-like, C-terminal domain"/>
    <property type="match status" value="1"/>
</dbReference>
<dbReference type="PANTHER" id="PTHR30055:SF183">
    <property type="entry name" value="NUCLEOID OCCLUSION FACTOR SLMA"/>
    <property type="match status" value="1"/>
</dbReference>
<evidence type="ECO:0000259" key="8">
    <source>
        <dbReference type="PROSITE" id="PS50977"/>
    </source>
</evidence>
<dbReference type="PANTHER" id="PTHR30055">
    <property type="entry name" value="HTH-TYPE TRANSCRIPTIONAL REGULATOR RUTR"/>
    <property type="match status" value="1"/>
</dbReference>
<dbReference type="InterPro" id="IPR023769">
    <property type="entry name" value="NO_SlmA"/>
</dbReference>
<evidence type="ECO:0000256" key="3">
    <source>
        <dbReference type="ARBA" id="ARBA00023054"/>
    </source>
</evidence>
<dbReference type="EMBL" id="LICA01000009">
    <property type="protein sequence ID" value="KRO97267.1"/>
    <property type="molecule type" value="Genomic_DNA"/>
</dbReference>
<dbReference type="PROSITE" id="PS50977">
    <property type="entry name" value="HTH_TETR_2"/>
    <property type="match status" value="1"/>
</dbReference>
<proteinExistence type="inferred from homology"/>
<dbReference type="GO" id="GO:0051301">
    <property type="term" value="P:cell division"/>
    <property type="evidence" value="ECO:0007669"/>
    <property type="project" value="UniProtKB-KW"/>
</dbReference>
<dbReference type="InterPro" id="IPR009057">
    <property type="entry name" value="Homeodomain-like_sf"/>
</dbReference>
<dbReference type="InterPro" id="IPR050109">
    <property type="entry name" value="HTH-type_TetR-like_transc_reg"/>
</dbReference>
<organism evidence="9 10">
    <name type="scientific">SAR92 bacterium BACL26 MAG-121220-bin70</name>
    <dbReference type="NCBI Taxonomy" id="1655626"/>
    <lineage>
        <taxon>Bacteria</taxon>
        <taxon>Pseudomonadati</taxon>
        <taxon>Pseudomonadota</taxon>
        <taxon>Gammaproteobacteria</taxon>
        <taxon>Cellvibrionales</taxon>
        <taxon>Porticoccaceae</taxon>
        <taxon>SAR92 clade</taxon>
    </lineage>
</organism>